<evidence type="ECO:0008006" key="3">
    <source>
        <dbReference type="Google" id="ProtNLM"/>
    </source>
</evidence>
<sequence length="65" mass="7371">MAFDPLFGPNAQTPQQRANVLRQLQLTHPRLKTQATPYAQQLYARYVAGELSWGDVRRALDETTA</sequence>
<protein>
    <recommendedName>
        <fullName evidence="3">Antitoxin VbhA domain-containing protein</fullName>
    </recommendedName>
</protein>
<gene>
    <name evidence="1" type="ORF">MTP16_13300</name>
</gene>
<name>A0ABY4AYY5_9BACT</name>
<accession>A0ABY4AYY5</accession>
<keyword evidence="2" id="KW-1185">Reference proteome</keyword>
<evidence type="ECO:0000313" key="2">
    <source>
        <dbReference type="Proteomes" id="UP000831390"/>
    </source>
</evidence>
<organism evidence="1 2">
    <name type="scientific">Hymenobacter monticola</name>
    <dbReference type="NCBI Taxonomy" id="1705399"/>
    <lineage>
        <taxon>Bacteria</taxon>
        <taxon>Pseudomonadati</taxon>
        <taxon>Bacteroidota</taxon>
        <taxon>Cytophagia</taxon>
        <taxon>Cytophagales</taxon>
        <taxon>Hymenobacteraceae</taxon>
        <taxon>Hymenobacter</taxon>
    </lineage>
</organism>
<evidence type="ECO:0000313" key="1">
    <source>
        <dbReference type="EMBL" id="UOE32107.1"/>
    </source>
</evidence>
<dbReference type="RefSeq" id="WP_243509456.1">
    <property type="nucleotide sequence ID" value="NZ_CP094534.1"/>
</dbReference>
<reference evidence="1 2" key="1">
    <citation type="submission" date="2022-03" db="EMBL/GenBank/DDBJ databases">
        <title>Hymenobactersp. isolated from the air.</title>
        <authorList>
            <person name="Won M."/>
            <person name="Kwon S.-W."/>
        </authorList>
    </citation>
    <scope>NUCLEOTIDE SEQUENCE [LARGE SCALE GENOMIC DNA]</scope>
    <source>
        <strain evidence="1 2">KACC 22596</strain>
    </source>
</reference>
<dbReference type="Proteomes" id="UP000831390">
    <property type="component" value="Chromosome"/>
</dbReference>
<proteinExistence type="predicted"/>
<dbReference type="EMBL" id="CP094534">
    <property type="protein sequence ID" value="UOE32107.1"/>
    <property type="molecule type" value="Genomic_DNA"/>
</dbReference>